<reference evidence="9 10" key="1">
    <citation type="submission" date="2016-11" db="EMBL/GenBank/DDBJ databases">
        <authorList>
            <person name="Jaros S."/>
            <person name="Januszkiewicz K."/>
            <person name="Wedrychowicz H."/>
        </authorList>
    </citation>
    <scope>NUCLEOTIDE SEQUENCE [LARGE SCALE GENOMIC DNA]</scope>
    <source>
        <strain evidence="9 10">DSM 26897</strain>
    </source>
</reference>
<feature type="active site" description="Proton acceptor; specific for (R)-substrate epimerization" evidence="5">
    <location>
        <position position="187"/>
    </location>
</feature>
<dbReference type="InterPro" id="IPR013341">
    <property type="entry name" value="Mandelate_racemase_N_dom"/>
</dbReference>
<sequence>MWLAAKSLQLKANSFPILINQPAMPQTITHISLYRLDVPLKEPFVISLGPIETVQNVVVSIHTTEGLTGWGECSPFATINGETADTCLVVGRLLAQALKGRDALDIGSSITAMDKTIWANSSIKSAFDMALHDIAAQAAGLPLYRFLGGEANKELFTDMTVSIGPAQKMAADALRFQQAGFTVVKVKLGGVPVEDVVRIKAIRAAVGPTFPLRIDANQGWPDVETALDVLQQLTPLNIQHCEEPIPRWQYQHLPRLSAASPIPIMADESCCGPHDAERLIGIQACPLLNVKLGKAGGLRKAAQIVQLAAGARMGMQVGGFMESRLGMTAAAHLALTSPFIRYCDFDTPLMFAADPVLEGIRYEAGGRVVVPGQPGLGAAPDPGFLQEVTKI</sequence>
<evidence type="ECO:0000259" key="8">
    <source>
        <dbReference type="SMART" id="SM00922"/>
    </source>
</evidence>
<organism evidence="9 10">
    <name type="scientific">Cnuella takakiae</name>
    <dbReference type="NCBI Taxonomy" id="1302690"/>
    <lineage>
        <taxon>Bacteria</taxon>
        <taxon>Pseudomonadati</taxon>
        <taxon>Bacteroidota</taxon>
        <taxon>Chitinophagia</taxon>
        <taxon>Chitinophagales</taxon>
        <taxon>Chitinophagaceae</taxon>
        <taxon>Cnuella</taxon>
    </lineage>
</organism>
<comment type="cofactor">
    <cofactor evidence="6 7">
        <name>Mg(2+)</name>
        <dbReference type="ChEBI" id="CHEBI:18420"/>
    </cofactor>
    <text evidence="6 7">Binds 1 Mg(2+) ion per subunit.</text>
</comment>
<evidence type="ECO:0000256" key="7">
    <source>
        <dbReference type="RuleBase" id="RU366006"/>
    </source>
</evidence>
<evidence type="ECO:0000256" key="1">
    <source>
        <dbReference type="ARBA" id="ARBA00008031"/>
    </source>
</evidence>
<dbReference type="Pfam" id="PF02746">
    <property type="entry name" value="MR_MLE_N"/>
    <property type="match status" value="1"/>
</dbReference>
<evidence type="ECO:0000256" key="5">
    <source>
        <dbReference type="PIRSR" id="PIRSR634603-1"/>
    </source>
</evidence>
<keyword evidence="10" id="KW-1185">Reference proteome</keyword>
<dbReference type="AlphaFoldDB" id="A0A1M5GVB0"/>
<proteinExistence type="inferred from homology"/>
<evidence type="ECO:0000256" key="6">
    <source>
        <dbReference type="PIRSR" id="PIRSR634603-3"/>
    </source>
</evidence>
<feature type="active site" description="Proton acceptor; specific for (S)-substrate epimerization" evidence="5">
    <location>
        <position position="291"/>
    </location>
</feature>
<dbReference type="InterPro" id="IPR029017">
    <property type="entry name" value="Enolase-like_N"/>
</dbReference>
<dbReference type="InterPro" id="IPR034603">
    <property type="entry name" value="Dipeptide_epimerase"/>
</dbReference>
<feature type="binding site" evidence="6">
    <location>
        <position position="215"/>
    </location>
    <ligand>
        <name>Mg(2+)</name>
        <dbReference type="ChEBI" id="CHEBI:18420"/>
    </ligand>
</feature>
<gene>
    <name evidence="9" type="ORF">SAMN05444008_11775</name>
</gene>
<evidence type="ECO:0000256" key="3">
    <source>
        <dbReference type="ARBA" id="ARBA00022842"/>
    </source>
</evidence>
<dbReference type="SFLD" id="SFLDG00180">
    <property type="entry name" value="muconate_cycloisomerase"/>
    <property type="match status" value="1"/>
</dbReference>
<dbReference type="SFLD" id="SFLDS00001">
    <property type="entry name" value="Enolase"/>
    <property type="match status" value="1"/>
</dbReference>
<dbReference type="InterPro" id="IPR013342">
    <property type="entry name" value="Mandelate_racemase_C"/>
</dbReference>
<dbReference type="GO" id="GO:0000287">
    <property type="term" value="F:magnesium ion binding"/>
    <property type="evidence" value="ECO:0007669"/>
    <property type="project" value="UniProtKB-ARBA"/>
</dbReference>
<name>A0A1M5GVB0_9BACT</name>
<dbReference type="GO" id="GO:0006518">
    <property type="term" value="P:peptide metabolic process"/>
    <property type="evidence" value="ECO:0007669"/>
    <property type="project" value="UniProtKB-ARBA"/>
</dbReference>
<dbReference type="PANTHER" id="PTHR48073:SF2">
    <property type="entry name" value="O-SUCCINYLBENZOATE SYNTHASE"/>
    <property type="match status" value="1"/>
</dbReference>
<dbReference type="SUPFAM" id="SSF54826">
    <property type="entry name" value="Enolase N-terminal domain-like"/>
    <property type="match status" value="1"/>
</dbReference>
<feature type="binding site" evidence="6">
    <location>
        <position position="242"/>
    </location>
    <ligand>
        <name>Mg(2+)</name>
        <dbReference type="ChEBI" id="CHEBI:18420"/>
    </ligand>
</feature>
<dbReference type="Pfam" id="PF13378">
    <property type="entry name" value="MR_MLE_C"/>
    <property type="match status" value="1"/>
</dbReference>
<dbReference type="STRING" id="1302690.BUE76_02405"/>
<dbReference type="Proteomes" id="UP000184368">
    <property type="component" value="Unassembled WGS sequence"/>
</dbReference>
<dbReference type="Gene3D" id="3.20.20.120">
    <property type="entry name" value="Enolase-like C-terminal domain"/>
    <property type="match status" value="1"/>
</dbReference>
<feature type="binding site" evidence="6">
    <location>
        <position position="267"/>
    </location>
    <ligand>
        <name>Mg(2+)</name>
        <dbReference type="ChEBI" id="CHEBI:18420"/>
    </ligand>
</feature>
<dbReference type="SFLD" id="SFLDF00009">
    <property type="entry name" value="o-succinylbenzoate_synthase"/>
    <property type="match status" value="1"/>
</dbReference>
<dbReference type="PANTHER" id="PTHR48073">
    <property type="entry name" value="O-SUCCINYLBENZOATE SYNTHASE-RELATED"/>
    <property type="match status" value="1"/>
</dbReference>
<feature type="domain" description="Mandelate racemase/muconate lactonizing enzyme C-terminal" evidence="8">
    <location>
        <begin position="166"/>
        <end position="263"/>
    </location>
</feature>
<evidence type="ECO:0000256" key="4">
    <source>
        <dbReference type="ARBA" id="ARBA00023235"/>
    </source>
</evidence>
<accession>A0A1M5GVB0</accession>
<keyword evidence="4 7" id="KW-0413">Isomerase</keyword>
<comment type="similarity">
    <text evidence="1 7">Belongs to the mandelate racemase/muconate lactonizing enzyme family.</text>
</comment>
<dbReference type="SUPFAM" id="SSF51604">
    <property type="entry name" value="Enolase C-terminal domain-like"/>
    <property type="match status" value="1"/>
</dbReference>
<keyword evidence="2 6" id="KW-0479">Metal-binding</keyword>
<dbReference type="EMBL" id="FQUO01000017">
    <property type="protein sequence ID" value="SHG07694.1"/>
    <property type="molecule type" value="Genomic_DNA"/>
</dbReference>
<dbReference type="InterPro" id="IPR029065">
    <property type="entry name" value="Enolase_C-like"/>
</dbReference>
<keyword evidence="3 6" id="KW-0460">Magnesium</keyword>
<evidence type="ECO:0000313" key="9">
    <source>
        <dbReference type="EMBL" id="SHG07694.1"/>
    </source>
</evidence>
<dbReference type="GO" id="GO:0016855">
    <property type="term" value="F:racemase and epimerase activity, acting on amino acids and derivatives"/>
    <property type="evidence" value="ECO:0007669"/>
    <property type="project" value="UniProtKB-UniRule"/>
</dbReference>
<evidence type="ECO:0000256" key="2">
    <source>
        <dbReference type="ARBA" id="ARBA00022723"/>
    </source>
</evidence>
<evidence type="ECO:0000313" key="10">
    <source>
        <dbReference type="Proteomes" id="UP000184368"/>
    </source>
</evidence>
<dbReference type="CDD" id="cd03319">
    <property type="entry name" value="L-Ala-DL-Glu_epimerase"/>
    <property type="match status" value="1"/>
</dbReference>
<protein>
    <recommendedName>
        <fullName evidence="7">Dipeptide epimerase</fullName>
        <ecNumber evidence="7">5.1.1.-</ecNumber>
    </recommendedName>
</protein>
<dbReference type="InterPro" id="IPR036849">
    <property type="entry name" value="Enolase-like_C_sf"/>
</dbReference>
<dbReference type="Gene3D" id="3.30.390.10">
    <property type="entry name" value="Enolase-like, N-terminal domain"/>
    <property type="match status" value="1"/>
</dbReference>
<dbReference type="FunFam" id="3.30.390.10:FF:000009">
    <property type="entry name" value="Hydrophobic dipeptide epimerase"/>
    <property type="match status" value="1"/>
</dbReference>
<dbReference type="SMART" id="SM00922">
    <property type="entry name" value="MR_MLE"/>
    <property type="match status" value="1"/>
</dbReference>
<dbReference type="EC" id="5.1.1.-" evidence="7"/>